<keyword evidence="1" id="KW-0472">Membrane</keyword>
<evidence type="ECO:0000313" key="2">
    <source>
        <dbReference type="EMBL" id="KAJ6790464.1"/>
    </source>
</evidence>
<dbReference type="EMBL" id="JANAVB010045220">
    <property type="protein sequence ID" value="KAJ6790464.1"/>
    <property type="molecule type" value="Genomic_DNA"/>
</dbReference>
<dbReference type="AlphaFoldDB" id="A0AAX6DFF4"/>
<feature type="transmembrane region" description="Helical" evidence="1">
    <location>
        <begin position="215"/>
        <end position="234"/>
    </location>
</feature>
<reference evidence="2" key="1">
    <citation type="journal article" date="2023" name="GigaByte">
        <title>Genome assembly of the bearded iris, Iris pallida Lam.</title>
        <authorList>
            <person name="Bruccoleri R.E."/>
            <person name="Oakeley E.J."/>
            <person name="Faust A.M.E."/>
            <person name="Altorfer M."/>
            <person name="Dessus-Babus S."/>
            <person name="Burckhardt D."/>
            <person name="Oertli M."/>
            <person name="Naumann U."/>
            <person name="Petersen F."/>
            <person name="Wong J."/>
        </authorList>
    </citation>
    <scope>NUCLEOTIDE SEQUENCE</scope>
    <source>
        <strain evidence="2">GSM-AAB239-AS_SAM_17_03QT</strain>
    </source>
</reference>
<evidence type="ECO:0000256" key="1">
    <source>
        <dbReference type="SAM" id="Phobius"/>
    </source>
</evidence>
<keyword evidence="1" id="KW-0812">Transmembrane</keyword>
<proteinExistence type="predicted"/>
<keyword evidence="3" id="KW-1185">Reference proteome</keyword>
<organism evidence="2 3">
    <name type="scientific">Iris pallida</name>
    <name type="common">Sweet iris</name>
    <dbReference type="NCBI Taxonomy" id="29817"/>
    <lineage>
        <taxon>Eukaryota</taxon>
        <taxon>Viridiplantae</taxon>
        <taxon>Streptophyta</taxon>
        <taxon>Embryophyta</taxon>
        <taxon>Tracheophyta</taxon>
        <taxon>Spermatophyta</taxon>
        <taxon>Magnoliopsida</taxon>
        <taxon>Liliopsida</taxon>
        <taxon>Asparagales</taxon>
        <taxon>Iridaceae</taxon>
        <taxon>Iridoideae</taxon>
        <taxon>Irideae</taxon>
        <taxon>Iris</taxon>
    </lineage>
</organism>
<sequence>MVGPTPTASVPSVSHHSIDPIFCSSLLSSSGGGAQPISGWRRDVVSPTALRASVVWFSEGGAFPLPTAAPSAPFCSSPQALADVPYSSRAASSVVCGLPAAPLVFPPVMVAASLPVVRSSALAPAASVAAAPSVACVSSHATSSPLVRSFLAATVGSVSTTELVLPPRSQSVVEGVPVVEFGADEVALLFAPFRLALIGKFPQARPWFGGFLRLWVFWGMSPLGLLTLSIYSFVQNWRRTSSCYGRASCGISPGPLCAFSDGLLTLIQGWNR</sequence>
<protein>
    <submittedName>
        <fullName evidence="2">Proline rich cell wall protein 1</fullName>
    </submittedName>
</protein>
<comment type="caution">
    <text evidence="2">The sequence shown here is derived from an EMBL/GenBank/DDBJ whole genome shotgun (WGS) entry which is preliminary data.</text>
</comment>
<name>A0AAX6DFF4_IRIPA</name>
<accession>A0AAX6DFF4</accession>
<dbReference type="Proteomes" id="UP001140949">
    <property type="component" value="Unassembled WGS sequence"/>
</dbReference>
<gene>
    <name evidence="2" type="ORF">M6B38_249220</name>
</gene>
<reference evidence="2" key="2">
    <citation type="submission" date="2023-04" db="EMBL/GenBank/DDBJ databases">
        <authorList>
            <person name="Bruccoleri R.E."/>
            <person name="Oakeley E.J."/>
            <person name="Faust A.-M."/>
            <person name="Dessus-Babus S."/>
            <person name="Altorfer M."/>
            <person name="Burckhardt D."/>
            <person name="Oertli M."/>
            <person name="Naumann U."/>
            <person name="Petersen F."/>
            <person name="Wong J."/>
        </authorList>
    </citation>
    <scope>NUCLEOTIDE SEQUENCE</scope>
    <source>
        <strain evidence="2">GSM-AAB239-AS_SAM_17_03QT</strain>
        <tissue evidence="2">Leaf</tissue>
    </source>
</reference>
<evidence type="ECO:0000313" key="3">
    <source>
        <dbReference type="Proteomes" id="UP001140949"/>
    </source>
</evidence>
<keyword evidence="1" id="KW-1133">Transmembrane helix</keyword>